<name>A0A4Q9L4L0_9MICR</name>
<feature type="compositionally biased region" description="Low complexity" evidence="1">
    <location>
        <begin position="240"/>
        <end position="258"/>
    </location>
</feature>
<feature type="region of interest" description="Disordered" evidence="1">
    <location>
        <begin position="152"/>
        <end position="176"/>
    </location>
</feature>
<dbReference type="VEuPathDB" id="MicrosporidiaDB:CWI39_0367p0010"/>
<evidence type="ECO:0000313" key="2">
    <source>
        <dbReference type="EMBL" id="TBU02166.1"/>
    </source>
</evidence>
<evidence type="ECO:0000256" key="1">
    <source>
        <dbReference type="SAM" id="MobiDB-lite"/>
    </source>
</evidence>
<accession>A0A4Q9L4L0</accession>
<comment type="caution">
    <text evidence="2">The sequence shown here is derived from an EMBL/GenBank/DDBJ whole genome shotgun (WGS) entry which is preliminary data.</text>
</comment>
<keyword evidence="3" id="KW-1185">Reference proteome</keyword>
<proteinExistence type="predicted"/>
<feature type="region of interest" description="Disordered" evidence="1">
    <location>
        <begin position="79"/>
        <end position="128"/>
    </location>
</feature>
<sequence length="691" mass="80737">MNILLQFFIVYTANRFQNRRIENDGCEGIHAPFSRRQFVTSGGICTTGTDQMRYQCTYGGNGHRIYRNKNYFHGGREEKTDYRSDVRGRDTYQRDSRKVTIGSSDSAGSSRGQMTGIKESGNRNYEGSRRTMLHYDVQSEVEEPRSVFYNKSARSSREQMTGIKESGNRKYEDSRRTMLHPDVPSEVEETRCIYIRNSTVLKAGNEHKTPEKGFKCLELGLPEKRESESRRCFKEKKPSCSESNCSSHSKNSYSYPGSRATINQSESHISSNKTPCSQNFTQNEEYFIPESKHIICNENENHGGYINYLCDKFYDKPISSHESSLNESGTDERSEDHRETIMAWITYIFESTKELKEVSVVQEIFKSAEENTNIKDFLQIINIKLIELDNLLNAVKFERRDVYISFQDEIECKNKLIEILKKEFQKKIYCVLPDLEKIICFFESGDSFDKINLKCILPILCLIQLNNSGCKMYEGHANDYFLLAGRYRIFYIVSYIQVIRDLFFSLSTTQDILPKNQNIIKSFMENFAFISSSQKIIEDSCVFELCLFIYSNVFCFVETKESNDWENEYLNLLNSINEEVFGYKMVDKADIQELYKNIHIIFKQNLSNFKFLLKKRIHFHAFKSDDPDYQDIIKWAYSKDNKNESASTIFKYIERFNICCLIYNRSKYAPILNHIALENAASFFQSYESIH</sequence>
<protein>
    <submittedName>
        <fullName evidence="2">Uncharacterized protein</fullName>
    </submittedName>
</protein>
<dbReference type="AlphaFoldDB" id="A0A4Q9L4L0"/>
<feature type="region of interest" description="Disordered" evidence="1">
    <location>
        <begin position="237"/>
        <end position="260"/>
    </location>
</feature>
<feature type="compositionally biased region" description="Polar residues" evidence="1">
    <location>
        <begin position="101"/>
        <end position="113"/>
    </location>
</feature>
<feature type="compositionally biased region" description="Basic and acidic residues" evidence="1">
    <location>
        <begin position="79"/>
        <end position="98"/>
    </location>
</feature>
<evidence type="ECO:0000313" key="3">
    <source>
        <dbReference type="Proteomes" id="UP000291404"/>
    </source>
</evidence>
<reference evidence="2 3" key="1">
    <citation type="submission" date="2017-12" db="EMBL/GenBank/DDBJ databases">
        <authorList>
            <person name="Pombert J.-F."/>
            <person name="Haag K.L."/>
            <person name="Ebert D."/>
        </authorList>
    </citation>
    <scope>NUCLEOTIDE SEQUENCE [LARGE SCALE GENOMIC DNA]</scope>
    <source>
        <strain evidence="2">BE-OM-2</strain>
    </source>
</reference>
<gene>
    <name evidence="2" type="ORF">CWI36_1171p0010</name>
</gene>
<dbReference type="EMBL" id="PITI01001171">
    <property type="protein sequence ID" value="TBU02166.1"/>
    <property type="molecule type" value="Genomic_DNA"/>
</dbReference>
<feature type="compositionally biased region" description="Basic and acidic residues" evidence="1">
    <location>
        <begin position="166"/>
        <end position="176"/>
    </location>
</feature>
<dbReference type="Proteomes" id="UP000291404">
    <property type="component" value="Unassembled WGS sequence"/>
</dbReference>
<dbReference type="VEuPathDB" id="MicrosporidiaDB:CWI39_1164p0010"/>
<organism evidence="2 3">
    <name type="scientific">Hamiltosporidium magnivora</name>
    <dbReference type="NCBI Taxonomy" id="148818"/>
    <lineage>
        <taxon>Eukaryota</taxon>
        <taxon>Fungi</taxon>
        <taxon>Fungi incertae sedis</taxon>
        <taxon>Microsporidia</taxon>
        <taxon>Dubosqiidae</taxon>
        <taxon>Hamiltosporidium</taxon>
    </lineage>
</organism>
<dbReference type="VEuPathDB" id="MicrosporidiaDB:CWI36_1171p0010"/>